<evidence type="ECO:0000313" key="1">
    <source>
        <dbReference type="EMBL" id="SVE26916.1"/>
    </source>
</evidence>
<accession>A0A383C3A4</accession>
<sequence>MFIFASINNAKFNINVDTKFATYKKDFKLDDVSAMARFLKQFKKQSHIATSSSIDFPEEDGAPEGFDAREKLGQAMQLAWS</sequence>
<dbReference type="EMBL" id="UINC01205650">
    <property type="protein sequence ID" value="SVE26916.1"/>
    <property type="molecule type" value="Genomic_DNA"/>
</dbReference>
<gene>
    <name evidence="1" type="ORF">METZ01_LOCUS479770</name>
</gene>
<name>A0A383C3A4_9ZZZZ</name>
<protein>
    <submittedName>
        <fullName evidence="1">Uncharacterized protein</fullName>
    </submittedName>
</protein>
<organism evidence="1">
    <name type="scientific">marine metagenome</name>
    <dbReference type="NCBI Taxonomy" id="408172"/>
    <lineage>
        <taxon>unclassified sequences</taxon>
        <taxon>metagenomes</taxon>
        <taxon>ecological metagenomes</taxon>
    </lineage>
</organism>
<proteinExistence type="predicted"/>
<dbReference type="AlphaFoldDB" id="A0A383C3A4"/>
<reference evidence="1" key="1">
    <citation type="submission" date="2018-05" db="EMBL/GenBank/DDBJ databases">
        <authorList>
            <person name="Lanie J.A."/>
            <person name="Ng W.-L."/>
            <person name="Kazmierczak K.M."/>
            <person name="Andrzejewski T.M."/>
            <person name="Davidsen T.M."/>
            <person name="Wayne K.J."/>
            <person name="Tettelin H."/>
            <person name="Glass J.I."/>
            <person name="Rusch D."/>
            <person name="Podicherti R."/>
            <person name="Tsui H.-C.T."/>
            <person name="Winkler M.E."/>
        </authorList>
    </citation>
    <scope>NUCLEOTIDE SEQUENCE</scope>
</reference>